<evidence type="ECO:0000256" key="1">
    <source>
        <dbReference type="SAM" id="MobiDB-lite"/>
    </source>
</evidence>
<reference evidence="3" key="1">
    <citation type="submission" date="2017-03" db="EMBL/GenBank/DDBJ databases">
        <authorList>
            <person name="Sharma R."/>
            <person name="Thines M."/>
        </authorList>
    </citation>
    <scope>NUCLEOTIDE SEQUENCE [LARGE SCALE GENOMIC DNA]</scope>
</reference>
<dbReference type="PANTHER" id="PTHR28096:SF1">
    <property type="entry name" value="PROTEIN FAF1"/>
    <property type="match status" value="1"/>
</dbReference>
<feature type="compositionally biased region" description="Acidic residues" evidence="1">
    <location>
        <begin position="49"/>
        <end position="68"/>
    </location>
</feature>
<dbReference type="GO" id="GO:0005730">
    <property type="term" value="C:nucleolus"/>
    <property type="evidence" value="ECO:0007669"/>
    <property type="project" value="TreeGrafter"/>
</dbReference>
<dbReference type="Proteomes" id="UP000192927">
    <property type="component" value="Unassembled WGS sequence"/>
</dbReference>
<evidence type="ECO:0000313" key="3">
    <source>
        <dbReference type="Proteomes" id="UP000192927"/>
    </source>
</evidence>
<accession>A0A1W5D3C9</accession>
<feature type="region of interest" description="Disordered" evidence="1">
    <location>
        <begin position="191"/>
        <end position="210"/>
    </location>
</feature>
<feature type="region of interest" description="Disordered" evidence="1">
    <location>
        <begin position="223"/>
        <end position="242"/>
    </location>
</feature>
<feature type="region of interest" description="Disordered" evidence="1">
    <location>
        <begin position="36"/>
        <end position="70"/>
    </location>
</feature>
<dbReference type="InterPro" id="IPR027973">
    <property type="entry name" value="FSAF1-like"/>
</dbReference>
<evidence type="ECO:0000313" key="2">
    <source>
        <dbReference type="EMBL" id="SLM37555.1"/>
    </source>
</evidence>
<name>A0A1W5D3C9_9LECA</name>
<sequence length="272" mass="30361">MVSSKPLETKRDESLDKDDDLQALFRQHFESRFKPLRGLPSSRLKCPEADEETPENQSESDWEGLSDEEYGKPVEVVEHKTSTCVKRAEVPRGELKTFMTTKPPSSLENALSTAKRKQPEQADSEEAATEAANLKKDLALQRLLKESHLLDSKSSSSLSGSNRHKALDLRLQDLGSKSSILMQEKMPLSHRKGIVAKAREREENRRREAKENGIILEKAVKGTAKKTPIRQRGIGGPSVGKFQGGMLKLSKKDVADIVGPRKKLKVKKGGRR</sequence>
<feature type="region of interest" description="Disordered" evidence="1">
    <location>
        <begin position="95"/>
        <end position="130"/>
    </location>
</feature>
<dbReference type="InterPro" id="IPR053030">
    <property type="entry name" value="Ribosomal_biogenesis_FAF1-like"/>
</dbReference>
<feature type="compositionally biased region" description="Basic and acidic residues" evidence="1">
    <location>
        <begin position="197"/>
        <end position="210"/>
    </location>
</feature>
<dbReference type="EMBL" id="FWEW01001717">
    <property type="protein sequence ID" value="SLM37555.1"/>
    <property type="molecule type" value="Genomic_DNA"/>
</dbReference>
<dbReference type="Pfam" id="PF15375">
    <property type="entry name" value="FSAF1"/>
    <property type="match status" value="1"/>
</dbReference>
<feature type="compositionally biased region" description="Polar residues" evidence="1">
    <location>
        <begin position="98"/>
        <end position="112"/>
    </location>
</feature>
<proteinExistence type="predicted"/>
<dbReference type="PANTHER" id="PTHR28096">
    <property type="entry name" value="PROTEIN FAF1"/>
    <property type="match status" value="1"/>
</dbReference>
<protein>
    <submittedName>
        <fullName evidence="2">Uncharacterized protein</fullName>
    </submittedName>
</protein>
<dbReference type="GO" id="GO:0000462">
    <property type="term" value="P:maturation of SSU-rRNA from tricistronic rRNA transcript (SSU-rRNA, 5.8S rRNA, LSU-rRNA)"/>
    <property type="evidence" value="ECO:0007669"/>
    <property type="project" value="TreeGrafter"/>
</dbReference>
<keyword evidence="3" id="KW-1185">Reference proteome</keyword>
<dbReference type="AlphaFoldDB" id="A0A1W5D3C9"/>
<organism evidence="2 3">
    <name type="scientific">Lasallia pustulata</name>
    <dbReference type="NCBI Taxonomy" id="136370"/>
    <lineage>
        <taxon>Eukaryota</taxon>
        <taxon>Fungi</taxon>
        <taxon>Dikarya</taxon>
        <taxon>Ascomycota</taxon>
        <taxon>Pezizomycotina</taxon>
        <taxon>Lecanoromycetes</taxon>
        <taxon>OSLEUM clade</taxon>
        <taxon>Umbilicariomycetidae</taxon>
        <taxon>Umbilicariales</taxon>
        <taxon>Umbilicariaceae</taxon>
        <taxon>Lasallia</taxon>
    </lineage>
</organism>